<accession>A0A098AUW7</accession>
<dbReference type="InterPro" id="IPR024455">
    <property type="entry name" value="Phage_capsid"/>
</dbReference>
<protein>
    <submittedName>
        <fullName evidence="5">Phage capsid protein</fullName>
    </submittedName>
</protein>
<dbReference type="InterPro" id="IPR059177">
    <property type="entry name" value="GH29D-like_dom"/>
</dbReference>
<sequence>MALRQLILTKRISELKAKLEALRSKDEDFETRVAEMQKREAELEASVEEITEATSEDDRKIVDEAVAEFELEQEALKVEREENEVEKTKLQDEIQKLTDELEEINKKAAPVPAGAERQNERTVKNNMEIRKGFFSGMHSEQRDSIIASTEVKEFLSRVRELKGQNRAVTGAELQIPVTLLDVLRNNLDRYSKLIKYVRLKPVAGKARQTIAGAVPEGIWTEAVGVLNELAFAYAQVEVDGYKVGGFVPVPNSTLEDSDINLATDLMDGIGQAIGLAVDKAIIYGNRAKMLQGIVTRLAQESKPSDWPQKGPDWTDLHTTHILKINPASYTTAEDFWAAVLVKLGVAEPDYAVGNTFWAMNHKTKMALMAKCVSFNAAGALVAGQMGTMPIEGGDIVELSFIPDNDIVGGYGSLYLLAERAGADVSSSEHVKFIEDQTVFKGTARYDGMPIRGEAFVVINIANTDPTTTVIFAQDLANTVATPKALPTAGSYTGAQSVALSCDTPGATIYYTTNGSTPTTSSTAYNGPIAVAATATIKAIAVKSGMTNSVVMTAAYTIS</sequence>
<evidence type="ECO:0000259" key="3">
    <source>
        <dbReference type="Pfam" id="PF05065"/>
    </source>
</evidence>
<feature type="region of interest" description="Disordered" evidence="2">
    <location>
        <begin position="40"/>
        <end position="59"/>
    </location>
</feature>
<dbReference type="Pfam" id="PF13290">
    <property type="entry name" value="CHB_HEX_C_1"/>
    <property type="match status" value="1"/>
</dbReference>
<feature type="domain" description="Phage capsid-like C-terminal" evidence="3">
    <location>
        <begin position="175"/>
        <end position="459"/>
    </location>
</feature>
<evidence type="ECO:0000256" key="2">
    <source>
        <dbReference type="SAM" id="MobiDB-lite"/>
    </source>
</evidence>
<dbReference type="NCBIfam" id="TIGR01554">
    <property type="entry name" value="major_cap_HK97"/>
    <property type="match status" value="1"/>
</dbReference>
<gene>
    <name evidence="5" type="ORF">DPCES_5360</name>
</gene>
<dbReference type="Gene3D" id="3.30.2400.10">
    <property type="entry name" value="Major capsid protein gp5"/>
    <property type="match status" value="1"/>
</dbReference>
<dbReference type="AlphaFoldDB" id="A0A098AUW7"/>
<organism evidence="5">
    <name type="scientific">Desulfitobacterium hafniense</name>
    <name type="common">Desulfitobacterium frappieri</name>
    <dbReference type="NCBI Taxonomy" id="49338"/>
    <lineage>
        <taxon>Bacteria</taxon>
        <taxon>Bacillati</taxon>
        <taxon>Bacillota</taxon>
        <taxon>Clostridia</taxon>
        <taxon>Eubacteriales</taxon>
        <taxon>Desulfitobacteriaceae</taxon>
        <taxon>Desulfitobacterium</taxon>
    </lineage>
</organism>
<dbReference type="RefSeq" id="WP_245281122.1">
    <property type="nucleotide sequence ID" value="NZ_LK996018.1"/>
</dbReference>
<proteinExistence type="predicted"/>
<dbReference type="SUPFAM" id="SSF56563">
    <property type="entry name" value="Major capsid protein gp5"/>
    <property type="match status" value="1"/>
</dbReference>
<feature type="compositionally biased region" description="Acidic residues" evidence="2">
    <location>
        <begin position="43"/>
        <end position="55"/>
    </location>
</feature>
<evidence type="ECO:0000256" key="1">
    <source>
        <dbReference type="ARBA" id="ARBA00004328"/>
    </source>
</evidence>
<comment type="subcellular location">
    <subcellularLocation>
        <location evidence="1">Virion</location>
    </subcellularLocation>
</comment>
<dbReference type="InterPro" id="IPR054612">
    <property type="entry name" value="Phage_capsid-like_C"/>
</dbReference>
<dbReference type="EMBL" id="LK996018">
    <property type="protein sequence ID" value="CDV96358.1"/>
    <property type="molecule type" value="Genomic_DNA"/>
</dbReference>
<feature type="domain" description="GH29D-like beta-sandwich" evidence="4">
    <location>
        <begin position="486"/>
        <end position="551"/>
    </location>
</feature>
<reference evidence="5" key="1">
    <citation type="submission" date="2014-07" db="EMBL/GenBank/DDBJ databases">
        <authorList>
            <person name="Hornung V.Bastian."/>
        </authorList>
    </citation>
    <scope>NUCLEOTIDE SEQUENCE</scope>
    <source>
        <strain evidence="5">PCE-S</strain>
    </source>
</reference>
<evidence type="ECO:0000313" key="5">
    <source>
        <dbReference type="EMBL" id="CDV96358.1"/>
    </source>
</evidence>
<dbReference type="PATRIC" id="fig|49338.4.peg.5770"/>
<name>A0A098AUW7_DESHA</name>
<evidence type="ECO:0000259" key="4">
    <source>
        <dbReference type="Pfam" id="PF13290"/>
    </source>
</evidence>
<dbReference type="Pfam" id="PF05065">
    <property type="entry name" value="Phage_capsid"/>
    <property type="match status" value="1"/>
</dbReference>